<sequence length="263" mass="28762">MSFSIFFFIIISFIVFSSTTACDRCVHKSKVSYFPSSSSLSAGACGYGSMAMSFNGGYVAASNPSLYGHGVGCGACFQIRCKNKICRTSGVKVILTDMSKSNTTSFVLTKPAFEALAKPGMASELKNFGILDVEYKRIPCEYKRNLSVRVEESSEKPSNLVIKFLFQGGQTDIVAVDVAQVGSSDWRYMTRSYNGPVWNTNRAPAGPLQVRVVVTGGYDGKWIWADKEVIPVEWKIGSVYDLGVQISDIAQEGCSPCDTDEWK</sequence>
<comment type="caution">
    <text evidence="1">The sequence shown here is derived from an EMBL/GenBank/DDBJ whole genome shotgun (WGS) entry which is preliminary data.</text>
</comment>
<gene>
    <name evidence="1" type="ORF">IHE45_14G049100</name>
</gene>
<evidence type="ECO:0000313" key="1">
    <source>
        <dbReference type="EMBL" id="KAH7663367.1"/>
    </source>
</evidence>
<dbReference type="Proteomes" id="UP000827976">
    <property type="component" value="Chromosome 14"/>
</dbReference>
<proteinExistence type="predicted"/>
<reference evidence="2" key="1">
    <citation type="journal article" date="2022" name="Nat. Commun.">
        <title>Chromosome evolution and the genetic basis of agronomically important traits in greater yam.</title>
        <authorList>
            <person name="Bredeson J.V."/>
            <person name="Lyons J.B."/>
            <person name="Oniyinde I.O."/>
            <person name="Okereke N.R."/>
            <person name="Kolade O."/>
            <person name="Nnabue I."/>
            <person name="Nwadili C.O."/>
            <person name="Hribova E."/>
            <person name="Parker M."/>
            <person name="Nwogha J."/>
            <person name="Shu S."/>
            <person name="Carlson J."/>
            <person name="Kariba R."/>
            <person name="Muthemba S."/>
            <person name="Knop K."/>
            <person name="Barton G.J."/>
            <person name="Sherwood A.V."/>
            <person name="Lopez-Montes A."/>
            <person name="Asiedu R."/>
            <person name="Jamnadass R."/>
            <person name="Muchugi A."/>
            <person name="Goodstein D."/>
            <person name="Egesi C.N."/>
            <person name="Featherston J."/>
            <person name="Asfaw A."/>
            <person name="Simpson G.G."/>
            <person name="Dolezel J."/>
            <person name="Hendre P.S."/>
            <person name="Van Deynze A."/>
            <person name="Kumar P.L."/>
            <person name="Obidiegwu J.E."/>
            <person name="Bhattacharjee R."/>
            <person name="Rokhsar D.S."/>
        </authorList>
    </citation>
    <scope>NUCLEOTIDE SEQUENCE [LARGE SCALE GENOMIC DNA]</scope>
    <source>
        <strain evidence="2">cv. TDa95/00328</strain>
    </source>
</reference>
<organism evidence="1 2">
    <name type="scientific">Dioscorea alata</name>
    <name type="common">Purple yam</name>
    <dbReference type="NCBI Taxonomy" id="55571"/>
    <lineage>
        <taxon>Eukaryota</taxon>
        <taxon>Viridiplantae</taxon>
        <taxon>Streptophyta</taxon>
        <taxon>Embryophyta</taxon>
        <taxon>Tracheophyta</taxon>
        <taxon>Spermatophyta</taxon>
        <taxon>Magnoliopsida</taxon>
        <taxon>Liliopsida</taxon>
        <taxon>Dioscoreales</taxon>
        <taxon>Dioscoreaceae</taxon>
        <taxon>Dioscorea</taxon>
    </lineage>
</organism>
<dbReference type="EMBL" id="CM037024">
    <property type="protein sequence ID" value="KAH7663367.1"/>
    <property type="molecule type" value="Genomic_DNA"/>
</dbReference>
<protein>
    <submittedName>
        <fullName evidence="1">Expansin/Lol pI protein</fullName>
    </submittedName>
</protein>
<keyword evidence="2" id="KW-1185">Reference proteome</keyword>
<accession>A0ACB7URL0</accession>
<name>A0ACB7URL0_DIOAL</name>
<evidence type="ECO:0000313" key="2">
    <source>
        <dbReference type="Proteomes" id="UP000827976"/>
    </source>
</evidence>